<dbReference type="PANTHER" id="PTHR11472:SF34">
    <property type="entry name" value="REGULATOR OF TELOMERE ELONGATION HELICASE 1"/>
    <property type="match status" value="1"/>
</dbReference>
<feature type="domain" description="Helicase ATP-binding" evidence="4">
    <location>
        <begin position="14"/>
        <end position="290"/>
    </location>
</feature>
<dbReference type="AlphaFoldDB" id="A0A644ZB77"/>
<dbReference type="GO" id="GO:0003678">
    <property type="term" value="F:DNA helicase activity"/>
    <property type="evidence" value="ECO:0007669"/>
    <property type="project" value="UniProtKB-EC"/>
</dbReference>
<proteinExistence type="predicted"/>
<reference evidence="5" key="1">
    <citation type="submission" date="2019-08" db="EMBL/GenBank/DDBJ databases">
        <authorList>
            <person name="Kucharzyk K."/>
            <person name="Murdoch R.W."/>
            <person name="Higgins S."/>
            <person name="Loffler F."/>
        </authorList>
    </citation>
    <scope>NUCLEOTIDE SEQUENCE</scope>
</reference>
<dbReference type="InterPro" id="IPR027417">
    <property type="entry name" value="P-loop_NTPase"/>
</dbReference>
<dbReference type="PROSITE" id="PS51193">
    <property type="entry name" value="HELICASE_ATP_BIND_2"/>
    <property type="match status" value="1"/>
</dbReference>
<dbReference type="EMBL" id="VSSQ01008186">
    <property type="protein sequence ID" value="MPM38146.1"/>
    <property type="molecule type" value="Genomic_DNA"/>
</dbReference>
<protein>
    <submittedName>
        <fullName evidence="5">Putative ATP-dependent helicase DinG</fullName>
        <ecNumber evidence="5">3.6.4.12</ecNumber>
    </submittedName>
</protein>
<dbReference type="InterPro" id="IPR010614">
    <property type="entry name" value="RAD3-like_helicase_DEAD"/>
</dbReference>
<dbReference type="Gene3D" id="3.40.50.300">
    <property type="entry name" value="P-loop containing nucleotide triphosphate hydrolases"/>
    <property type="match status" value="1"/>
</dbReference>
<dbReference type="GO" id="GO:0016818">
    <property type="term" value="F:hydrolase activity, acting on acid anhydrides, in phosphorus-containing anhydrides"/>
    <property type="evidence" value="ECO:0007669"/>
    <property type="project" value="InterPro"/>
</dbReference>
<dbReference type="GO" id="GO:0005524">
    <property type="term" value="F:ATP binding"/>
    <property type="evidence" value="ECO:0007669"/>
    <property type="project" value="UniProtKB-KW"/>
</dbReference>
<dbReference type="SUPFAM" id="SSF52540">
    <property type="entry name" value="P-loop containing nucleoside triphosphate hydrolases"/>
    <property type="match status" value="1"/>
</dbReference>
<gene>
    <name evidence="5" type="primary">dinG_9</name>
    <name evidence="5" type="ORF">SDC9_84773</name>
</gene>
<dbReference type="GO" id="GO:0003677">
    <property type="term" value="F:DNA binding"/>
    <property type="evidence" value="ECO:0007669"/>
    <property type="project" value="InterPro"/>
</dbReference>
<dbReference type="InterPro" id="IPR006554">
    <property type="entry name" value="Helicase-like_DEXD_c2"/>
</dbReference>
<keyword evidence="5" id="KW-0347">Helicase</keyword>
<evidence type="ECO:0000313" key="5">
    <source>
        <dbReference type="EMBL" id="MPM38146.1"/>
    </source>
</evidence>
<organism evidence="5">
    <name type="scientific">bioreactor metagenome</name>
    <dbReference type="NCBI Taxonomy" id="1076179"/>
    <lineage>
        <taxon>unclassified sequences</taxon>
        <taxon>metagenomes</taxon>
        <taxon>ecological metagenomes</taxon>
    </lineage>
</organism>
<dbReference type="EC" id="3.6.4.12" evidence="5"/>
<evidence type="ECO:0000256" key="1">
    <source>
        <dbReference type="ARBA" id="ARBA00022741"/>
    </source>
</evidence>
<sequence length="502" mass="57181">MTKLDIDRIFDKDGLLEQHFPSYEYREGQLLMADLVRESYEKGAVAAIEAGTGIGKSFAYLAVALYYAMQSPDERTVIATSTINLQRQLFEKDIPMLFSFLGMNCKIALAVGRGNYVCINRFVQTREEASLLSQDPNSELYQVGQWIKQTDSGLFADVPFRLSSELRSEVCCDGDLCPNHQCAYFRECFFFKAKAKAKEAKIVVSNHHLLFTDAQSRYLNGVDYDEEMILPPYNRLIIDEAHNIETNATEYFTDEYDSQEMLRQITRIQRGGRYSSKSLLEQLGEYSTEPDLIDRMQDDIHLLMQEVGTLDQYLLGVFQKNEFQPVLIKQEHQGRLGEFVQAATKVSQASGRLAAKINTFLEHNKAPEELDSKVNELKVRGTRIALMSEVLAKFCNFPLWQDEVHWFNAEANRTSKSVQVRITPLSIAPLLVDAVFSKLQTVICTSATLYLNDDFAFWGTRVGLPYDEERPFLKGAFLSPFDYPNRVMLLTPSDAPLPSKEI</sequence>
<keyword evidence="1" id="KW-0547">Nucleotide-binding</keyword>
<dbReference type="Pfam" id="PF06733">
    <property type="entry name" value="DEAD_2"/>
    <property type="match status" value="1"/>
</dbReference>
<evidence type="ECO:0000256" key="2">
    <source>
        <dbReference type="ARBA" id="ARBA00022801"/>
    </source>
</evidence>
<accession>A0A644ZB77</accession>
<keyword evidence="3" id="KW-0067">ATP-binding</keyword>
<dbReference type="InterPro" id="IPR014013">
    <property type="entry name" value="Helic_SF1/SF2_ATP-bd_DinG/Rad3"/>
</dbReference>
<comment type="caution">
    <text evidence="5">The sequence shown here is derived from an EMBL/GenBank/DDBJ whole genome shotgun (WGS) entry which is preliminary data.</text>
</comment>
<evidence type="ECO:0000256" key="3">
    <source>
        <dbReference type="ARBA" id="ARBA00022840"/>
    </source>
</evidence>
<dbReference type="PANTHER" id="PTHR11472">
    <property type="entry name" value="DNA REPAIR DEAD HELICASE RAD3/XP-D SUBFAMILY MEMBER"/>
    <property type="match status" value="1"/>
</dbReference>
<dbReference type="InterPro" id="IPR045028">
    <property type="entry name" value="DinG/Rad3-like"/>
</dbReference>
<name>A0A644ZB77_9ZZZZ</name>
<evidence type="ECO:0000259" key="4">
    <source>
        <dbReference type="PROSITE" id="PS51193"/>
    </source>
</evidence>
<keyword evidence="2 5" id="KW-0378">Hydrolase</keyword>
<dbReference type="SMART" id="SM00488">
    <property type="entry name" value="DEXDc2"/>
    <property type="match status" value="1"/>
</dbReference>